<name>A0A1G9VEX9_9BACT</name>
<feature type="binding site" evidence="1">
    <location>
        <position position="119"/>
    </location>
    <ligand>
        <name>Zn(2+)</name>
        <dbReference type="ChEBI" id="CHEBI:29105"/>
    </ligand>
</feature>
<comment type="cofactor">
    <cofactor evidence="1">
        <name>Zn(2+)</name>
        <dbReference type="ChEBI" id="CHEBI:29105"/>
    </cofactor>
    <text evidence="1">Binds 1 zinc ion per subunit.</text>
</comment>
<keyword evidence="1" id="KW-0479">Metal-binding</keyword>
<dbReference type="InterPro" id="IPR036390">
    <property type="entry name" value="WH_DNA-bd_sf"/>
</dbReference>
<dbReference type="GO" id="GO:0003700">
    <property type="term" value="F:DNA-binding transcription factor activity"/>
    <property type="evidence" value="ECO:0007669"/>
    <property type="project" value="InterPro"/>
</dbReference>
<keyword evidence="3" id="KW-1185">Reference proteome</keyword>
<dbReference type="GO" id="GO:0046872">
    <property type="term" value="F:metal ion binding"/>
    <property type="evidence" value="ECO:0007669"/>
    <property type="project" value="UniProtKB-KW"/>
</dbReference>
<dbReference type="InterPro" id="IPR036388">
    <property type="entry name" value="WH-like_DNA-bd_sf"/>
</dbReference>
<evidence type="ECO:0000313" key="2">
    <source>
        <dbReference type="EMBL" id="SDM70633.1"/>
    </source>
</evidence>
<reference evidence="2 3" key="1">
    <citation type="submission" date="2016-10" db="EMBL/GenBank/DDBJ databases">
        <authorList>
            <person name="de Groot N.N."/>
        </authorList>
    </citation>
    <scope>NUCLEOTIDE SEQUENCE [LARGE SCALE GENOMIC DNA]</scope>
    <source>
        <strain evidence="2 3">DSM 25186</strain>
    </source>
</reference>
<protein>
    <submittedName>
        <fullName evidence="2">Fur family transcriptional regulator, ferric uptake regulator</fullName>
    </submittedName>
</protein>
<accession>A0A1G9VEX9</accession>
<gene>
    <name evidence="2" type="ORF">SAMN05421823_12013</name>
</gene>
<dbReference type="STRING" id="1075417.SAMN05421823_12013"/>
<feature type="binding site" evidence="1">
    <location>
        <position position="80"/>
    </location>
    <ligand>
        <name>Zn(2+)</name>
        <dbReference type="ChEBI" id="CHEBI:29105"/>
    </ligand>
</feature>
<sequence length="127" mass="14513">MSRIQLLELFLQRPYAMSHAELEASLPGESNRITLYRNLRLFLEKGFLHRVMDEEKGVKYALCAAHPYRSHATDHVHFKCRKCGITRCLEEIGIPAIPLPAGYEPDEIQLLVSGTCVRCQPHAPRNE</sequence>
<proteinExistence type="predicted"/>
<dbReference type="SUPFAM" id="SSF46785">
    <property type="entry name" value="Winged helix' DNA-binding domain"/>
    <property type="match status" value="1"/>
</dbReference>
<evidence type="ECO:0000313" key="3">
    <source>
        <dbReference type="Proteomes" id="UP000198510"/>
    </source>
</evidence>
<dbReference type="InterPro" id="IPR002481">
    <property type="entry name" value="FUR"/>
</dbReference>
<evidence type="ECO:0000256" key="1">
    <source>
        <dbReference type="PIRSR" id="PIRSR602481-1"/>
    </source>
</evidence>
<keyword evidence="1" id="KW-0862">Zinc</keyword>
<dbReference type="Gene3D" id="1.10.10.10">
    <property type="entry name" value="Winged helix-like DNA-binding domain superfamily/Winged helix DNA-binding domain"/>
    <property type="match status" value="1"/>
</dbReference>
<dbReference type="EMBL" id="FNFO01000020">
    <property type="protein sequence ID" value="SDM70633.1"/>
    <property type="molecule type" value="Genomic_DNA"/>
</dbReference>
<feature type="binding site" evidence="1">
    <location>
        <position position="116"/>
    </location>
    <ligand>
        <name>Zn(2+)</name>
        <dbReference type="ChEBI" id="CHEBI:29105"/>
    </ligand>
</feature>
<feature type="binding site" evidence="1">
    <location>
        <position position="83"/>
    </location>
    <ligand>
        <name>Zn(2+)</name>
        <dbReference type="ChEBI" id="CHEBI:29105"/>
    </ligand>
</feature>
<organism evidence="2 3">
    <name type="scientific">Catalinimonas alkaloidigena</name>
    <dbReference type="NCBI Taxonomy" id="1075417"/>
    <lineage>
        <taxon>Bacteria</taxon>
        <taxon>Pseudomonadati</taxon>
        <taxon>Bacteroidota</taxon>
        <taxon>Cytophagia</taxon>
        <taxon>Cytophagales</taxon>
        <taxon>Catalimonadaceae</taxon>
        <taxon>Catalinimonas</taxon>
    </lineage>
</organism>
<dbReference type="AlphaFoldDB" id="A0A1G9VEX9"/>
<dbReference type="Proteomes" id="UP000198510">
    <property type="component" value="Unassembled WGS sequence"/>
</dbReference>
<dbReference type="Pfam" id="PF01475">
    <property type="entry name" value="FUR"/>
    <property type="match status" value="1"/>
</dbReference>